<organism evidence="2 3">
    <name type="scientific">Streptomyces ossamyceticus</name>
    <dbReference type="NCBI Taxonomy" id="249581"/>
    <lineage>
        <taxon>Bacteria</taxon>
        <taxon>Bacillati</taxon>
        <taxon>Actinomycetota</taxon>
        <taxon>Actinomycetes</taxon>
        <taxon>Kitasatosporales</taxon>
        <taxon>Streptomycetaceae</taxon>
        <taxon>Streptomyces</taxon>
    </lineage>
</organism>
<dbReference type="RefSeq" id="WP_355392556.1">
    <property type="nucleotide sequence ID" value="NZ_JBEGHN010000023.1"/>
</dbReference>
<dbReference type="EC" id="2.8.2.-" evidence="2"/>
<dbReference type="Proteomes" id="UP001550210">
    <property type="component" value="Unassembled WGS sequence"/>
</dbReference>
<keyword evidence="1 2" id="KW-0808">Transferase</keyword>
<accession>A0ABV2UQU9</accession>
<gene>
    <name evidence="2" type="ORF">ABZZ21_04885</name>
</gene>
<dbReference type="Gene3D" id="3.40.50.300">
    <property type="entry name" value="P-loop containing nucleotide triphosphate hydrolases"/>
    <property type="match status" value="1"/>
</dbReference>
<dbReference type="PANTHER" id="PTHR12788:SF10">
    <property type="entry name" value="PROTEIN-TYROSINE SULFOTRANSFERASE"/>
    <property type="match status" value="1"/>
</dbReference>
<dbReference type="Pfam" id="PF13469">
    <property type="entry name" value="Sulfotransfer_3"/>
    <property type="match status" value="1"/>
</dbReference>
<evidence type="ECO:0000256" key="1">
    <source>
        <dbReference type="ARBA" id="ARBA00022679"/>
    </source>
</evidence>
<dbReference type="PANTHER" id="PTHR12788">
    <property type="entry name" value="PROTEIN-TYROSINE SULFOTRANSFERASE 2"/>
    <property type="match status" value="1"/>
</dbReference>
<name>A0ABV2UQU9_9ACTN</name>
<protein>
    <submittedName>
        <fullName evidence="2">Sulfotransferase</fullName>
        <ecNumber evidence="2">2.8.2.-</ecNumber>
    </submittedName>
</protein>
<evidence type="ECO:0000313" key="3">
    <source>
        <dbReference type="Proteomes" id="UP001550210"/>
    </source>
</evidence>
<dbReference type="InterPro" id="IPR026634">
    <property type="entry name" value="TPST-like"/>
</dbReference>
<sequence length="360" mass="40130">MSAAPGAESPVFIIGTERSGSNLLRLILDAHPRICVPHPPHFMRYLAGLADSYGDLHVEANRKQAVDDALGLLRRHIHPWQHPIDPQRVLREAAPSVFGVVAAVYDQYREAEGAARWGCKSTFMVEHVEEVVAHYPKARFVWLVRDPCDVASSAKRAVFGPSHPYRMALLWRAQQARAMAALGGLGSSMVHLLRYEDLVSNPREEIERLCVFLGEKPEPAMLQHHRSSAARRTAGLAEAWRNAALPVTPQRIGAHRTGLTPHERLLVDKVTGPLKSHLGYPVEPGAQALPAPSPVLVAVRSAALRTRVEYRSMRQDRNYRLRLGRDVYVRWLRVKARARHHYPWSTAGTRPSPASPRGAA</sequence>
<dbReference type="SUPFAM" id="SSF52540">
    <property type="entry name" value="P-loop containing nucleoside triphosphate hydrolases"/>
    <property type="match status" value="1"/>
</dbReference>
<dbReference type="GO" id="GO:0016740">
    <property type="term" value="F:transferase activity"/>
    <property type="evidence" value="ECO:0007669"/>
    <property type="project" value="UniProtKB-KW"/>
</dbReference>
<dbReference type="EMBL" id="JBEXPZ010000005">
    <property type="protein sequence ID" value="MET9843912.1"/>
    <property type="molecule type" value="Genomic_DNA"/>
</dbReference>
<reference evidence="2 3" key="1">
    <citation type="submission" date="2024-06" db="EMBL/GenBank/DDBJ databases">
        <title>The Natural Products Discovery Center: Release of the First 8490 Sequenced Strains for Exploring Actinobacteria Biosynthetic Diversity.</title>
        <authorList>
            <person name="Kalkreuter E."/>
            <person name="Kautsar S.A."/>
            <person name="Yang D."/>
            <person name="Bader C.D."/>
            <person name="Teijaro C.N."/>
            <person name="Fluegel L."/>
            <person name="Davis C.M."/>
            <person name="Simpson J.R."/>
            <person name="Lauterbach L."/>
            <person name="Steele A.D."/>
            <person name="Gui C."/>
            <person name="Meng S."/>
            <person name="Li G."/>
            <person name="Viehrig K."/>
            <person name="Ye F."/>
            <person name="Su P."/>
            <person name="Kiefer A.F."/>
            <person name="Nichols A."/>
            <person name="Cepeda A.J."/>
            <person name="Yan W."/>
            <person name="Fan B."/>
            <person name="Jiang Y."/>
            <person name="Adhikari A."/>
            <person name="Zheng C.-J."/>
            <person name="Schuster L."/>
            <person name="Cowan T.M."/>
            <person name="Smanski M.J."/>
            <person name="Chevrette M.G."/>
            <person name="De Carvalho L.P.S."/>
            <person name="Shen B."/>
        </authorList>
    </citation>
    <scope>NUCLEOTIDE SEQUENCE [LARGE SCALE GENOMIC DNA]</scope>
    <source>
        <strain evidence="2 3">NPDC006434</strain>
    </source>
</reference>
<dbReference type="InterPro" id="IPR027417">
    <property type="entry name" value="P-loop_NTPase"/>
</dbReference>
<evidence type="ECO:0000313" key="2">
    <source>
        <dbReference type="EMBL" id="MET9843912.1"/>
    </source>
</evidence>
<keyword evidence="3" id="KW-1185">Reference proteome</keyword>
<comment type="caution">
    <text evidence="2">The sequence shown here is derived from an EMBL/GenBank/DDBJ whole genome shotgun (WGS) entry which is preliminary data.</text>
</comment>
<proteinExistence type="predicted"/>